<evidence type="ECO:0000256" key="1">
    <source>
        <dbReference type="SAM" id="Phobius"/>
    </source>
</evidence>
<keyword evidence="1" id="KW-1133">Transmembrane helix</keyword>
<organism evidence="2 3">
    <name type="scientific">Asprobacillus argus</name>
    <dbReference type="NCBI Taxonomy" id="3076534"/>
    <lineage>
        <taxon>Bacteria</taxon>
        <taxon>Pseudomonadati</taxon>
        <taxon>Bacteroidota</taxon>
        <taxon>Flavobacteriia</taxon>
        <taxon>Flavobacteriales</taxon>
        <taxon>Flavobacteriaceae</taxon>
        <taxon>Asprobacillus</taxon>
    </lineage>
</organism>
<evidence type="ECO:0000313" key="3">
    <source>
        <dbReference type="Proteomes" id="UP001257277"/>
    </source>
</evidence>
<keyword evidence="1" id="KW-0812">Transmembrane</keyword>
<protein>
    <recommendedName>
        <fullName evidence="4">Lipoprotein</fullName>
    </recommendedName>
</protein>
<sequence>MKKRRLLNINGLVAGSALFISACALFLSIQEVRIMRTQQKASMYPYLTYNWTYTGEGFGIELKNSGNGLAKITSYKVFNDSIYFRDWIDVLKHYMPEAKTIGYATISTSGNIRDQMISPGETKQLIFIKWNEESRVLETKTRNLKISICYSSLLDEHWAIQHKIPKQIEKPLPFLIEQEFGF</sequence>
<dbReference type="Proteomes" id="UP001257277">
    <property type="component" value="Unassembled WGS sequence"/>
</dbReference>
<reference evidence="2 3" key="1">
    <citation type="submission" date="2023-09" db="EMBL/GenBank/DDBJ databases">
        <title>Novel taxa isolated from Blanes Bay.</title>
        <authorList>
            <person name="Rey-Velasco X."/>
            <person name="Lucena T."/>
        </authorList>
    </citation>
    <scope>NUCLEOTIDE SEQUENCE [LARGE SCALE GENOMIC DNA]</scope>
    <source>
        <strain evidence="2 3">S356</strain>
    </source>
</reference>
<comment type="caution">
    <text evidence="2">The sequence shown here is derived from an EMBL/GenBank/DDBJ whole genome shotgun (WGS) entry which is preliminary data.</text>
</comment>
<name>A0ABU3LCN6_9FLAO</name>
<evidence type="ECO:0008006" key="4">
    <source>
        <dbReference type="Google" id="ProtNLM"/>
    </source>
</evidence>
<keyword evidence="3" id="KW-1185">Reference proteome</keyword>
<feature type="transmembrane region" description="Helical" evidence="1">
    <location>
        <begin position="7"/>
        <end position="29"/>
    </location>
</feature>
<evidence type="ECO:0000313" key="2">
    <source>
        <dbReference type="EMBL" id="MDT7831485.1"/>
    </source>
</evidence>
<proteinExistence type="predicted"/>
<keyword evidence="1" id="KW-0472">Membrane</keyword>
<accession>A0ABU3LCN6</accession>
<dbReference type="EMBL" id="JAVTTO010000001">
    <property type="protein sequence ID" value="MDT7831485.1"/>
    <property type="molecule type" value="Genomic_DNA"/>
</dbReference>
<gene>
    <name evidence="2" type="ORF">RQM59_03780</name>
</gene>
<dbReference type="PROSITE" id="PS51257">
    <property type="entry name" value="PROKAR_LIPOPROTEIN"/>
    <property type="match status" value="1"/>
</dbReference>
<dbReference type="RefSeq" id="WP_349240729.1">
    <property type="nucleotide sequence ID" value="NZ_JAVTTO010000001.1"/>
</dbReference>